<dbReference type="Proteomes" id="UP001596403">
    <property type="component" value="Unassembled WGS sequence"/>
</dbReference>
<evidence type="ECO:0000256" key="2">
    <source>
        <dbReference type="ARBA" id="ARBA00023125"/>
    </source>
</evidence>
<dbReference type="InterPro" id="IPR039422">
    <property type="entry name" value="MarR/SlyA-like"/>
</dbReference>
<dbReference type="InterPro" id="IPR036388">
    <property type="entry name" value="WH-like_DNA-bd_sf"/>
</dbReference>
<organism evidence="5 6">
    <name type="scientific">Sulfitobacter profundi</name>
    <dbReference type="NCBI Taxonomy" id="2679961"/>
    <lineage>
        <taxon>Bacteria</taxon>
        <taxon>Pseudomonadati</taxon>
        <taxon>Pseudomonadota</taxon>
        <taxon>Alphaproteobacteria</taxon>
        <taxon>Rhodobacterales</taxon>
        <taxon>Roseobacteraceae</taxon>
        <taxon>Sulfitobacter</taxon>
    </lineage>
</organism>
<gene>
    <name evidence="5" type="primary">hpaR</name>
    <name evidence="5" type="ORF">ACFQAU_00155</name>
</gene>
<comment type="caution">
    <text evidence="5">The sequence shown here is derived from an EMBL/GenBank/DDBJ whole genome shotgun (WGS) entry which is preliminary data.</text>
</comment>
<dbReference type="PANTHER" id="PTHR33164:SF13">
    <property type="entry name" value="4-HYDROXYPHENYLACETATE CATABOLISM PROTEIN"/>
    <property type="match status" value="1"/>
</dbReference>
<evidence type="ECO:0000313" key="6">
    <source>
        <dbReference type="Proteomes" id="UP001596403"/>
    </source>
</evidence>
<accession>A0ABW1YWZ5</accession>
<keyword evidence="6" id="KW-1185">Reference proteome</keyword>
<dbReference type="InterPro" id="IPR000835">
    <property type="entry name" value="HTH_MarR-typ"/>
</dbReference>
<evidence type="ECO:0000313" key="5">
    <source>
        <dbReference type="EMBL" id="MFC6640388.1"/>
    </source>
</evidence>
<dbReference type="RefSeq" id="WP_386279685.1">
    <property type="nucleotide sequence ID" value="NZ_JBHSWA010000001.1"/>
</dbReference>
<dbReference type="NCBIfam" id="TIGR02337">
    <property type="entry name" value="HpaR"/>
    <property type="match status" value="1"/>
</dbReference>
<dbReference type="SUPFAM" id="SSF46785">
    <property type="entry name" value="Winged helix' DNA-binding domain"/>
    <property type="match status" value="1"/>
</dbReference>
<keyword evidence="3" id="KW-0804">Transcription</keyword>
<dbReference type="InterPro" id="IPR023187">
    <property type="entry name" value="Tscrpt_reg_MarR-type_CS"/>
</dbReference>
<sequence>MSHCCSARLGLFKNDAAAVMVIVTPFWALFDLVSSDQETVKNGHNAPLRRTARSLPIALLRARERVMGPIREILNESGISEQKFRVLRVVEESGPMEQTALAQQACLLLPSLTRMLRAMEEEGLLSRASDPDDGRKSIVTITDQGQQILQDHAGDAAALFSDFEARFGKQRMEDLLDMLEDLVNLDMQKKTDGPKKD</sequence>
<protein>
    <submittedName>
        <fullName evidence="5">Homoprotocatechuate degradation operon regulator HpaR</fullName>
    </submittedName>
</protein>
<dbReference type="EMBL" id="JBHSWA010000001">
    <property type="protein sequence ID" value="MFC6640388.1"/>
    <property type="molecule type" value="Genomic_DNA"/>
</dbReference>
<evidence type="ECO:0000256" key="1">
    <source>
        <dbReference type="ARBA" id="ARBA00023015"/>
    </source>
</evidence>
<evidence type="ECO:0000256" key="3">
    <source>
        <dbReference type="ARBA" id="ARBA00023163"/>
    </source>
</evidence>
<dbReference type="SMART" id="SM00347">
    <property type="entry name" value="HTH_MARR"/>
    <property type="match status" value="1"/>
</dbReference>
<evidence type="ECO:0000259" key="4">
    <source>
        <dbReference type="PROSITE" id="PS50995"/>
    </source>
</evidence>
<name>A0ABW1YWZ5_9RHOB</name>
<reference evidence="6" key="1">
    <citation type="journal article" date="2019" name="Int. J. Syst. Evol. Microbiol.">
        <title>The Global Catalogue of Microorganisms (GCM) 10K type strain sequencing project: providing services to taxonomists for standard genome sequencing and annotation.</title>
        <authorList>
            <consortium name="The Broad Institute Genomics Platform"/>
            <consortium name="The Broad Institute Genome Sequencing Center for Infectious Disease"/>
            <person name="Wu L."/>
            <person name="Ma J."/>
        </authorList>
    </citation>
    <scope>NUCLEOTIDE SEQUENCE [LARGE SCALE GENOMIC DNA]</scope>
    <source>
        <strain evidence="6">NBRC 111368</strain>
    </source>
</reference>
<dbReference type="PROSITE" id="PS50995">
    <property type="entry name" value="HTH_MARR_2"/>
    <property type="match status" value="1"/>
</dbReference>
<dbReference type="InterPro" id="IPR036390">
    <property type="entry name" value="WH_DNA-bd_sf"/>
</dbReference>
<keyword evidence="2" id="KW-0238">DNA-binding</keyword>
<dbReference type="Pfam" id="PF01047">
    <property type="entry name" value="MarR"/>
    <property type="match status" value="1"/>
</dbReference>
<feature type="domain" description="HTH marR-type" evidence="4">
    <location>
        <begin position="52"/>
        <end position="184"/>
    </location>
</feature>
<dbReference type="PANTHER" id="PTHR33164">
    <property type="entry name" value="TRANSCRIPTIONAL REGULATOR, MARR FAMILY"/>
    <property type="match status" value="1"/>
</dbReference>
<proteinExistence type="predicted"/>
<keyword evidence="1" id="KW-0805">Transcription regulation</keyword>
<dbReference type="InterPro" id="IPR012712">
    <property type="entry name" value="HpaR/FarR"/>
</dbReference>
<dbReference type="PROSITE" id="PS01117">
    <property type="entry name" value="HTH_MARR_1"/>
    <property type="match status" value="1"/>
</dbReference>
<dbReference type="Gene3D" id="1.10.10.10">
    <property type="entry name" value="Winged helix-like DNA-binding domain superfamily/Winged helix DNA-binding domain"/>
    <property type="match status" value="1"/>
</dbReference>